<dbReference type="GeneTree" id="ENSGT00940000155293"/>
<evidence type="ECO:0000256" key="18">
    <source>
        <dbReference type="ARBA" id="ARBA00022989"/>
    </source>
</evidence>
<dbReference type="Gene3D" id="1.10.287.70">
    <property type="match status" value="1"/>
</dbReference>
<dbReference type="PRINTS" id="PR01333">
    <property type="entry name" value="2POREKCHANEL"/>
</dbReference>
<keyword evidence="24" id="KW-0966">Cell projection</keyword>
<dbReference type="RefSeq" id="XP_064408028.1">
    <property type="nucleotide sequence ID" value="XM_064551958.1"/>
</dbReference>
<evidence type="ECO:0000256" key="26">
    <source>
        <dbReference type="ARBA" id="ARBA00023329"/>
    </source>
</evidence>
<dbReference type="PRINTS" id="PR01586">
    <property type="entry name" value="TWIKCHANNEL"/>
</dbReference>
<dbReference type="InParanoid" id="H3ALU8"/>
<reference evidence="41" key="3">
    <citation type="submission" date="2025-09" db="UniProtKB">
        <authorList>
            <consortium name="Ensembl"/>
        </authorList>
    </citation>
    <scope>IDENTIFICATION</scope>
</reference>
<evidence type="ECO:0000256" key="12">
    <source>
        <dbReference type="ARBA" id="ARBA00022538"/>
    </source>
</evidence>
<comment type="catalytic activity">
    <reaction evidence="34">
        <text>Cs(+)(in) = Cs(+)(out)</text>
        <dbReference type="Rhea" id="RHEA:78555"/>
        <dbReference type="ChEBI" id="CHEBI:49547"/>
    </reaction>
</comment>
<keyword evidence="10" id="KW-1003">Cell membrane</keyword>
<dbReference type="AlphaFoldDB" id="H3ALU8"/>
<evidence type="ECO:0000256" key="16">
    <source>
        <dbReference type="ARBA" id="ARBA00022843"/>
    </source>
</evidence>
<dbReference type="HOGENOM" id="CLU_022504_6_0_1"/>
<keyword evidence="11" id="KW-1017">Isopeptide bond</keyword>
<feature type="transmembrane region" description="Helical" evidence="39">
    <location>
        <begin position="205"/>
        <end position="225"/>
    </location>
</feature>
<feature type="domain" description="Potassium channel" evidence="40">
    <location>
        <begin position="92"/>
        <end position="147"/>
    </location>
</feature>
<reference evidence="41" key="2">
    <citation type="submission" date="2025-08" db="UniProtKB">
        <authorList>
            <consortium name="Ensembl"/>
        </authorList>
    </citation>
    <scope>IDENTIFICATION</scope>
</reference>
<evidence type="ECO:0000256" key="7">
    <source>
        <dbReference type="ARBA" id="ARBA00004651"/>
    </source>
</evidence>
<evidence type="ECO:0000256" key="9">
    <source>
        <dbReference type="ARBA" id="ARBA00022448"/>
    </source>
</evidence>
<reference evidence="42" key="1">
    <citation type="submission" date="2011-08" db="EMBL/GenBank/DDBJ databases">
        <title>The draft genome of Latimeria chalumnae.</title>
        <authorList>
            <person name="Di Palma F."/>
            <person name="Alfoldi J."/>
            <person name="Johnson J."/>
            <person name="Berlin A."/>
            <person name="Gnerre S."/>
            <person name="Jaffe D."/>
            <person name="MacCallum I."/>
            <person name="Young S."/>
            <person name="Walker B.J."/>
            <person name="Lander E."/>
            <person name="Lindblad-Toh K."/>
        </authorList>
    </citation>
    <scope>NUCLEOTIDE SEQUENCE [LARGE SCALE GENOMIC DNA]</scope>
    <source>
        <strain evidence="42">Wild caught</strain>
    </source>
</reference>
<feature type="transmembrane region" description="Helical" evidence="39">
    <location>
        <begin position="172"/>
        <end position="199"/>
    </location>
</feature>
<keyword evidence="23" id="KW-0325">Glycoprotein</keyword>
<keyword evidence="20 36" id="KW-0406">Ion transport</keyword>
<dbReference type="GO" id="GO:0022841">
    <property type="term" value="F:potassium ion leak channel activity"/>
    <property type="evidence" value="ECO:0007669"/>
    <property type="project" value="TreeGrafter"/>
</dbReference>
<evidence type="ECO:0000256" key="21">
    <source>
        <dbReference type="ARBA" id="ARBA00023136"/>
    </source>
</evidence>
<keyword evidence="22" id="KW-1015">Disulfide bond</keyword>
<keyword evidence="42" id="KW-1185">Reference proteome</keyword>
<evidence type="ECO:0000256" key="25">
    <source>
        <dbReference type="ARBA" id="ARBA00023303"/>
    </source>
</evidence>
<dbReference type="EMBL" id="AFYH01152648">
    <property type="status" value="NOT_ANNOTATED_CDS"/>
    <property type="molecule type" value="Genomic_DNA"/>
</dbReference>
<evidence type="ECO:0000256" key="30">
    <source>
        <dbReference type="ARBA" id="ARBA00036239"/>
    </source>
</evidence>
<keyword evidence="25 37" id="KW-0407">Ion channel</keyword>
<feature type="transmembrane region" description="Helical" evidence="39">
    <location>
        <begin position="13"/>
        <end position="37"/>
    </location>
</feature>
<dbReference type="eggNOG" id="KOG1418">
    <property type="taxonomic scope" value="Eukaryota"/>
</dbReference>
<dbReference type="InterPro" id="IPR013099">
    <property type="entry name" value="K_chnl_dom"/>
</dbReference>
<comment type="subcellular location">
    <subcellularLocation>
        <location evidence="3">Apical cell membrane</location>
    </subcellularLocation>
    <subcellularLocation>
        <location evidence="7">Cell membrane</location>
        <topology evidence="7">Multi-pass membrane protein</topology>
    </subcellularLocation>
    <subcellularLocation>
        <location evidence="4">Cell projection</location>
        <location evidence="4">Dendrite</location>
    </subcellularLocation>
    <subcellularLocation>
        <location evidence="6">Cytoplasmic vesicle</location>
    </subcellularLocation>
    <subcellularLocation>
        <location evidence="5">Perikaryon</location>
    </subcellularLocation>
    <subcellularLocation>
        <location evidence="2">Recycling endosome</location>
    </subcellularLocation>
    <subcellularLocation>
        <location evidence="28">Synaptic cell membrane</location>
    </subcellularLocation>
</comment>
<dbReference type="Pfam" id="PF07885">
    <property type="entry name" value="Ion_trans_2"/>
    <property type="match status" value="2"/>
</dbReference>
<evidence type="ECO:0000256" key="17">
    <source>
        <dbReference type="ARBA" id="ARBA00022958"/>
    </source>
</evidence>
<evidence type="ECO:0000256" key="28">
    <source>
        <dbReference type="ARBA" id="ARBA00034109"/>
    </source>
</evidence>
<keyword evidence="14" id="KW-0967">Endosome</keyword>
<dbReference type="PIRSF" id="PIRSF038061">
    <property type="entry name" value="K_channel_subfamily_K_type"/>
    <property type="match status" value="1"/>
</dbReference>
<keyword evidence="9 36" id="KW-0813">Transport</keyword>
<keyword evidence="19" id="KW-0770">Synapse</keyword>
<evidence type="ECO:0000256" key="20">
    <source>
        <dbReference type="ARBA" id="ARBA00023065"/>
    </source>
</evidence>
<evidence type="ECO:0000256" key="6">
    <source>
        <dbReference type="ARBA" id="ARBA00004541"/>
    </source>
</evidence>
<dbReference type="GO" id="GO:0043204">
    <property type="term" value="C:perikaryon"/>
    <property type="evidence" value="ECO:0007669"/>
    <property type="project" value="UniProtKB-SubCell"/>
</dbReference>
<dbReference type="GO" id="GO:0016324">
    <property type="term" value="C:apical plasma membrane"/>
    <property type="evidence" value="ECO:0007669"/>
    <property type="project" value="UniProtKB-SubCell"/>
</dbReference>
<comment type="catalytic activity">
    <reaction evidence="32">
        <text>Li(+)(in) = Li(+)(out)</text>
        <dbReference type="Rhea" id="RHEA:78551"/>
        <dbReference type="ChEBI" id="CHEBI:49713"/>
    </reaction>
</comment>
<dbReference type="GO" id="GO:0015271">
    <property type="term" value="F:outward rectifier potassium channel activity"/>
    <property type="evidence" value="ECO:0007669"/>
    <property type="project" value="TreeGrafter"/>
</dbReference>
<dbReference type="GO" id="GO:0055037">
    <property type="term" value="C:recycling endosome"/>
    <property type="evidence" value="ECO:0007669"/>
    <property type="project" value="UniProtKB-SubCell"/>
</dbReference>
<dbReference type="Ensembl" id="ENSLACT00000010698.1">
    <property type="protein sequence ID" value="ENSLACP00000010619.1"/>
    <property type="gene ID" value="ENSLACG00000009355.1"/>
</dbReference>
<comment type="similarity">
    <text evidence="8 37">Belongs to the two pore domain potassium channel (TC 1.A.1.8) family.</text>
</comment>
<feature type="transmembrane region" description="Helical" evidence="39">
    <location>
        <begin position="237"/>
        <end position="257"/>
    </location>
</feature>
<evidence type="ECO:0000256" key="32">
    <source>
        <dbReference type="ARBA" id="ARBA00044635"/>
    </source>
</evidence>
<feature type="transmembrane region" description="Helical" evidence="39">
    <location>
        <begin position="123"/>
        <end position="146"/>
    </location>
</feature>
<sequence>MVRSSSASHSMKAWCYCLLLGAYALYLLIGTLVFWGIERDSEVQLQEELRALKQTFLGDNRCLSEENLEEFLEHVLTANKYKVSALQDRLEEESWDFSSSFFFVSTVITTTGYGHTVPLSDGGKVFCIIFSLFGIPLSLFLFRCLVHNLMTLVTRRPVHYIHTRWGYARNHVALLHAFVLSFFLLSGFFLIPAICFMLTERHWNFLESIYFCFISLSTIGLGDYIPGMSTSPSLRQIRKLGLSCYIILGLIVMLLLLETFYELQEVHYIQKLFSLPKEKQEEDQLHVLQHDELALESTASPLPRTPTEDKTPNTDLPPLYKMEDDLHSH</sequence>
<dbReference type="GO" id="GO:0030425">
    <property type="term" value="C:dendrite"/>
    <property type="evidence" value="ECO:0007669"/>
    <property type="project" value="UniProtKB-SubCell"/>
</dbReference>
<proteinExistence type="inferred from homology"/>
<evidence type="ECO:0000313" key="42">
    <source>
        <dbReference type="Proteomes" id="UP000008672"/>
    </source>
</evidence>
<evidence type="ECO:0000256" key="2">
    <source>
        <dbReference type="ARBA" id="ARBA00004172"/>
    </source>
</evidence>
<evidence type="ECO:0000256" key="33">
    <source>
        <dbReference type="ARBA" id="ARBA00044657"/>
    </source>
</evidence>
<keyword evidence="17 36" id="KW-0630">Potassium</keyword>
<comment type="catalytic activity">
    <reaction evidence="27">
        <text>chloride(in) = chloride(out)</text>
        <dbReference type="Rhea" id="RHEA:29823"/>
        <dbReference type="ChEBI" id="CHEBI:17996"/>
    </reaction>
</comment>
<evidence type="ECO:0000256" key="19">
    <source>
        <dbReference type="ARBA" id="ARBA00023018"/>
    </source>
</evidence>
<evidence type="ECO:0000313" key="41">
    <source>
        <dbReference type="Ensembl" id="ENSLACP00000010619.1"/>
    </source>
</evidence>
<keyword evidence="18 39" id="KW-1133">Transmembrane helix</keyword>
<dbReference type="PANTHER" id="PTHR11003:SF59">
    <property type="entry name" value="POTASSIUM CHANNEL SUBFAMILY K MEMBER 1"/>
    <property type="match status" value="1"/>
</dbReference>
<evidence type="ECO:0000256" key="37">
    <source>
        <dbReference type="RuleBase" id="RU003857"/>
    </source>
</evidence>
<keyword evidence="12 36" id="KW-0633">Potassium transport</keyword>
<dbReference type="InterPro" id="IPR005408">
    <property type="entry name" value="2pore_dom_K_chnl_TWIK"/>
</dbReference>
<dbReference type="GeneID" id="102362160"/>
<keyword evidence="26" id="KW-0968">Cytoplasmic vesicle</keyword>
<evidence type="ECO:0000256" key="13">
    <source>
        <dbReference type="ARBA" id="ARBA00022692"/>
    </source>
</evidence>
<comment type="catalytic activity">
    <reaction evidence="30">
        <text>Na(+)(in) = Na(+)(out)</text>
        <dbReference type="Rhea" id="RHEA:34963"/>
        <dbReference type="ChEBI" id="CHEBI:29101"/>
    </reaction>
</comment>
<evidence type="ECO:0000256" key="14">
    <source>
        <dbReference type="ARBA" id="ARBA00022753"/>
    </source>
</evidence>
<evidence type="ECO:0000256" key="31">
    <source>
        <dbReference type="ARBA" id="ARBA00036683"/>
    </source>
</evidence>
<evidence type="ECO:0000256" key="29">
    <source>
        <dbReference type="ARBA" id="ARBA00034430"/>
    </source>
</evidence>
<evidence type="ECO:0000259" key="40">
    <source>
        <dbReference type="Pfam" id="PF07885"/>
    </source>
</evidence>
<evidence type="ECO:0000256" key="27">
    <source>
        <dbReference type="ARBA" id="ARBA00024167"/>
    </source>
</evidence>
<keyword evidence="21 36" id="KW-0472">Membrane</keyword>
<dbReference type="SUPFAM" id="SSF81324">
    <property type="entry name" value="Voltage-gated potassium channels"/>
    <property type="match status" value="2"/>
</dbReference>
<evidence type="ECO:0000256" key="39">
    <source>
        <dbReference type="SAM" id="Phobius"/>
    </source>
</evidence>
<gene>
    <name evidence="41" type="primary">LOC102362160</name>
</gene>
<protein>
    <recommendedName>
        <fullName evidence="36">Potassium channel subfamily K member</fullName>
    </recommendedName>
</protein>
<evidence type="ECO:0000256" key="1">
    <source>
        <dbReference type="ARBA" id="ARBA00000309"/>
    </source>
</evidence>
<evidence type="ECO:0000256" key="38">
    <source>
        <dbReference type="SAM" id="MobiDB-lite"/>
    </source>
</evidence>
<evidence type="ECO:0000256" key="35">
    <source>
        <dbReference type="ARBA" id="ARBA00046361"/>
    </source>
</evidence>
<dbReference type="Proteomes" id="UP000008672">
    <property type="component" value="Unassembled WGS sequence"/>
</dbReference>
<comment type="catalytic activity">
    <reaction evidence="33">
        <text>Rb(+)(in) = Rb(+)(out)</text>
        <dbReference type="Rhea" id="RHEA:78547"/>
        <dbReference type="ChEBI" id="CHEBI:49847"/>
    </reaction>
</comment>
<keyword evidence="16" id="KW-0832">Ubl conjugation</keyword>
<comment type="catalytic activity">
    <reaction evidence="29">
        <text>K(+)(in) = K(+)(out)</text>
        <dbReference type="Rhea" id="RHEA:29463"/>
        <dbReference type="ChEBI" id="CHEBI:29103"/>
    </reaction>
</comment>
<dbReference type="GO" id="GO:0097060">
    <property type="term" value="C:synaptic membrane"/>
    <property type="evidence" value="ECO:0007669"/>
    <property type="project" value="UniProtKB-SubCell"/>
</dbReference>
<feature type="domain" description="Potassium channel" evidence="40">
    <location>
        <begin position="189"/>
        <end position="261"/>
    </location>
</feature>
<dbReference type="PRINTS" id="PR01096">
    <property type="entry name" value="TWIK1CHANNEL"/>
</dbReference>
<evidence type="ECO:0000256" key="4">
    <source>
        <dbReference type="ARBA" id="ARBA00004279"/>
    </source>
</evidence>
<dbReference type="GO" id="GO:0030322">
    <property type="term" value="P:stabilization of membrane potential"/>
    <property type="evidence" value="ECO:0007669"/>
    <property type="project" value="TreeGrafter"/>
</dbReference>
<evidence type="ECO:0000256" key="8">
    <source>
        <dbReference type="ARBA" id="ARBA00006666"/>
    </source>
</evidence>
<evidence type="ECO:0000256" key="22">
    <source>
        <dbReference type="ARBA" id="ARBA00023157"/>
    </source>
</evidence>
<accession>H3ALU8</accession>
<comment type="catalytic activity">
    <reaction evidence="1">
        <text>NH4(+)(in) = NH4(+)(out)</text>
        <dbReference type="Rhea" id="RHEA:28747"/>
        <dbReference type="ChEBI" id="CHEBI:28938"/>
    </reaction>
</comment>
<feature type="region of interest" description="Disordered" evidence="38">
    <location>
        <begin position="296"/>
        <end position="329"/>
    </location>
</feature>
<evidence type="ECO:0000256" key="24">
    <source>
        <dbReference type="ARBA" id="ARBA00023273"/>
    </source>
</evidence>
<dbReference type="InterPro" id="IPR003092">
    <property type="entry name" value="2pore_dom_K_chnl_TASK"/>
</dbReference>
<dbReference type="PANTHER" id="PTHR11003">
    <property type="entry name" value="POTASSIUM CHANNEL, SUBFAMILY K"/>
    <property type="match status" value="1"/>
</dbReference>
<evidence type="ECO:0000256" key="34">
    <source>
        <dbReference type="ARBA" id="ARBA00044691"/>
    </source>
</evidence>
<name>H3ALU8_LATCH</name>
<evidence type="ECO:0000256" key="11">
    <source>
        <dbReference type="ARBA" id="ARBA00022499"/>
    </source>
</evidence>
<comment type="subunit">
    <text evidence="35">Homodimer; disulfide-linked. Heterodimer with KCNK2; disulfide-linked. In astrocytes, forms mostly heterodimeric potassium channels with KCNK2, with only a minor proportion of functional channels containing homodimeric KCNK1. Interacts with KCNK3 and KCNK9, forming functional heterodimeric channels. Interacts with GNG4. Identified in a complex with PSD and ARF6; interacts only with PSD that is bound to ARF6. Interacts with UBE2I.</text>
</comment>
<evidence type="ECO:0000256" key="23">
    <source>
        <dbReference type="ARBA" id="ARBA00023180"/>
    </source>
</evidence>
<evidence type="ECO:0000256" key="15">
    <source>
        <dbReference type="ARBA" id="ARBA00022826"/>
    </source>
</evidence>
<organism evidence="41 42">
    <name type="scientific">Latimeria chalumnae</name>
    <name type="common">Coelacanth</name>
    <dbReference type="NCBI Taxonomy" id="7897"/>
    <lineage>
        <taxon>Eukaryota</taxon>
        <taxon>Metazoa</taxon>
        <taxon>Chordata</taxon>
        <taxon>Craniata</taxon>
        <taxon>Vertebrata</taxon>
        <taxon>Euteleostomi</taxon>
        <taxon>Coelacanthiformes</taxon>
        <taxon>Coelacanthidae</taxon>
        <taxon>Latimeria</taxon>
    </lineage>
</organism>
<evidence type="ECO:0000256" key="10">
    <source>
        <dbReference type="ARBA" id="ARBA00022475"/>
    </source>
</evidence>
<evidence type="ECO:0000256" key="3">
    <source>
        <dbReference type="ARBA" id="ARBA00004221"/>
    </source>
</evidence>
<keyword evidence="13 37" id="KW-0812">Transmembrane</keyword>
<dbReference type="STRING" id="7897.ENSLACP00000010619"/>
<comment type="catalytic activity">
    <reaction evidence="31">
        <text>L-glutamate(out) = L-glutamate(in)</text>
        <dbReference type="Rhea" id="RHEA:66336"/>
        <dbReference type="ChEBI" id="CHEBI:29985"/>
    </reaction>
</comment>
<dbReference type="InterPro" id="IPR001779">
    <property type="entry name" value="2pore_dom_K_chnl_TWIK1"/>
</dbReference>
<evidence type="ECO:0000256" key="5">
    <source>
        <dbReference type="ARBA" id="ARBA00004484"/>
    </source>
</evidence>
<evidence type="ECO:0000256" key="36">
    <source>
        <dbReference type="PIRNR" id="PIRNR038061"/>
    </source>
</evidence>
<dbReference type="InterPro" id="IPR003280">
    <property type="entry name" value="2pore_dom_K_chnl"/>
</dbReference>
<keyword evidence="15 36" id="KW-0631">Potassium channel</keyword>